<proteinExistence type="predicted"/>
<dbReference type="Pfam" id="PF13889">
    <property type="entry name" value="Chromosome_seg"/>
    <property type="match status" value="1"/>
</dbReference>
<dbReference type="SMART" id="SM01177">
    <property type="entry name" value="DUF4210"/>
    <property type="match status" value="1"/>
</dbReference>
<dbReference type="InterPro" id="IPR033473">
    <property type="entry name" value="Atos-like_C"/>
</dbReference>
<gene>
    <name evidence="3" type="ORF">BCR33DRAFT_390248</name>
</gene>
<feature type="region of interest" description="Disordered" evidence="1">
    <location>
        <begin position="1"/>
        <end position="101"/>
    </location>
</feature>
<evidence type="ECO:0000256" key="1">
    <source>
        <dbReference type="SAM" id="MobiDB-lite"/>
    </source>
</evidence>
<dbReference type="EMBL" id="MCGO01000039">
    <property type="protein sequence ID" value="ORY39527.1"/>
    <property type="molecule type" value="Genomic_DNA"/>
</dbReference>
<feature type="compositionally biased region" description="Low complexity" evidence="1">
    <location>
        <begin position="42"/>
        <end position="56"/>
    </location>
</feature>
<reference evidence="3 4" key="1">
    <citation type="submission" date="2016-07" db="EMBL/GenBank/DDBJ databases">
        <title>Pervasive Adenine N6-methylation of Active Genes in Fungi.</title>
        <authorList>
            <consortium name="DOE Joint Genome Institute"/>
            <person name="Mondo S.J."/>
            <person name="Dannebaum R.O."/>
            <person name="Kuo R.C."/>
            <person name="Labutti K."/>
            <person name="Haridas S."/>
            <person name="Kuo A."/>
            <person name="Salamov A."/>
            <person name="Ahrendt S.R."/>
            <person name="Lipzen A."/>
            <person name="Sullivan W."/>
            <person name="Andreopoulos W.B."/>
            <person name="Clum A."/>
            <person name="Lindquist E."/>
            <person name="Daum C."/>
            <person name="Ramamoorthy G.K."/>
            <person name="Gryganskyi A."/>
            <person name="Culley D."/>
            <person name="Magnuson J.K."/>
            <person name="James T.Y."/>
            <person name="O'Malley M.A."/>
            <person name="Stajich J.E."/>
            <person name="Spatafora J.W."/>
            <person name="Visel A."/>
            <person name="Grigoriev I.V."/>
        </authorList>
    </citation>
    <scope>NUCLEOTIDE SEQUENCE [LARGE SCALE GENOMIC DNA]</scope>
    <source>
        <strain evidence="3 4">JEL800</strain>
    </source>
</reference>
<accession>A0A1Y2BXZ9</accession>
<evidence type="ECO:0000313" key="4">
    <source>
        <dbReference type="Proteomes" id="UP000193642"/>
    </source>
</evidence>
<sequence>MSESESEDEYTPPPSIQTRDKLRRESIESTLSSKFKPLSLQSHPSSFTSIFSTTPPLRNNTLSNNYTQHLTNPLPPRFPSSSSSSSAFNPHNPSLHPSPSTSFALPSDLLSGSLVGSYEESILNGRMSSLPSKPVRFTAELHAVAVGKVKNEKLKNVKPIRLGFDACFYELGGGRSADEEFGGVSPYVGNVDVEGLSGLIDEEESDEIKKMRDEWIGGWRVPPRGQIQVLVKNSVGTAVKCFLLPYDFRDMPPGTKTFLRQKCFVGKLGAGKERLRDAIHVHFQCTSRKRVYLTRQIRVVFGGKGVEGDEKGRVITEGPGEPKYIEIPGGATPVFLQRDDGKILSGREEILSGSSPSRRSFSGGSWLGGGGSLNGGSVGGFTSATAGAGSIPRRSSLGVSMMQFGEFEPS</sequence>
<name>A0A1Y2BXZ9_9FUNG</name>
<dbReference type="AlphaFoldDB" id="A0A1Y2BXZ9"/>
<dbReference type="PANTHER" id="PTHR13199:SF11">
    <property type="entry name" value="PROTEIN ATOSSA"/>
    <property type="match status" value="1"/>
</dbReference>
<keyword evidence="4" id="KW-1185">Reference proteome</keyword>
<dbReference type="OrthoDB" id="8625101at2759"/>
<dbReference type="PANTHER" id="PTHR13199">
    <property type="entry name" value="GH03947P"/>
    <property type="match status" value="1"/>
</dbReference>
<evidence type="ECO:0000259" key="2">
    <source>
        <dbReference type="SMART" id="SM01177"/>
    </source>
</evidence>
<protein>
    <recommendedName>
        <fullName evidence="2">Atos-like conserved domain-containing protein</fullName>
    </recommendedName>
</protein>
<organism evidence="3 4">
    <name type="scientific">Rhizoclosmatium globosum</name>
    <dbReference type="NCBI Taxonomy" id="329046"/>
    <lineage>
        <taxon>Eukaryota</taxon>
        <taxon>Fungi</taxon>
        <taxon>Fungi incertae sedis</taxon>
        <taxon>Chytridiomycota</taxon>
        <taxon>Chytridiomycota incertae sedis</taxon>
        <taxon>Chytridiomycetes</taxon>
        <taxon>Chytridiales</taxon>
        <taxon>Chytriomycetaceae</taxon>
        <taxon>Rhizoclosmatium</taxon>
    </lineage>
</organism>
<dbReference type="Proteomes" id="UP000193642">
    <property type="component" value="Unassembled WGS sequence"/>
</dbReference>
<dbReference type="STRING" id="329046.A0A1Y2BXZ9"/>
<dbReference type="InterPro" id="IPR025261">
    <property type="entry name" value="Atos-like_cons_dom"/>
</dbReference>
<feature type="compositionally biased region" description="Polar residues" evidence="1">
    <location>
        <begin position="57"/>
        <end position="71"/>
    </location>
</feature>
<comment type="caution">
    <text evidence="3">The sequence shown here is derived from an EMBL/GenBank/DDBJ whole genome shotgun (WGS) entry which is preliminary data.</text>
</comment>
<dbReference type="InterPro" id="IPR051506">
    <property type="entry name" value="ATOS_Transcription_Regulators"/>
</dbReference>
<evidence type="ECO:0000313" key="3">
    <source>
        <dbReference type="EMBL" id="ORY39527.1"/>
    </source>
</evidence>
<dbReference type="Pfam" id="PF13915">
    <property type="entry name" value="DUF4210"/>
    <property type="match status" value="1"/>
</dbReference>
<feature type="compositionally biased region" description="Basic and acidic residues" evidence="1">
    <location>
        <begin position="18"/>
        <end position="27"/>
    </location>
</feature>
<feature type="compositionally biased region" description="Acidic residues" evidence="1">
    <location>
        <begin position="1"/>
        <end position="10"/>
    </location>
</feature>
<feature type="compositionally biased region" description="Low complexity" evidence="1">
    <location>
        <begin position="80"/>
        <end position="101"/>
    </location>
</feature>
<feature type="domain" description="Atos-like conserved" evidence="2">
    <location>
        <begin position="114"/>
        <end position="188"/>
    </location>
</feature>